<protein>
    <submittedName>
        <fullName evidence="8">FAD-binding oxidoreductase</fullName>
    </submittedName>
</protein>
<evidence type="ECO:0000256" key="6">
    <source>
        <dbReference type="SAM" id="MobiDB-lite"/>
    </source>
</evidence>
<keyword evidence="9" id="KW-1185">Reference proteome</keyword>
<evidence type="ECO:0000256" key="2">
    <source>
        <dbReference type="ARBA" id="ARBA00005466"/>
    </source>
</evidence>
<dbReference type="InterPro" id="IPR016169">
    <property type="entry name" value="FAD-bd_PCMH_sub2"/>
</dbReference>
<dbReference type="SUPFAM" id="SSF56176">
    <property type="entry name" value="FAD-binding/transporter-associated domain-like"/>
    <property type="match status" value="1"/>
</dbReference>
<evidence type="ECO:0000256" key="1">
    <source>
        <dbReference type="ARBA" id="ARBA00001974"/>
    </source>
</evidence>
<name>A0ABP4UN65_9MICO</name>
<dbReference type="PANTHER" id="PTHR42973">
    <property type="entry name" value="BINDING OXIDOREDUCTASE, PUTATIVE (AFU_ORTHOLOGUE AFUA_1G17690)-RELATED"/>
    <property type="match status" value="1"/>
</dbReference>
<gene>
    <name evidence="8" type="ORF">GCM10009809_01050</name>
</gene>
<dbReference type="PROSITE" id="PS51387">
    <property type="entry name" value="FAD_PCMH"/>
    <property type="match status" value="1"/>
</dbReference>
<feature type="compositionally biased region" description="Polar residues" evidence="6">
    <location>
        <begin position="1"/>
        <end position="12"/>
    </location>
</feature>
<dbReference type="Gene3D" id="3.30.43.10">
    <property type="entry name" value="Uridine Diphospho-n-acetylenolpyruvylglucosamine Reductase, domain 2"/>
    <property type="match status" value="1"/>
</dbReference>
<evidence type="ECO:0000313" key="8">
    <source>
        <dbReference type="EMBL" id="GAA1708626.1"/>
    </source>
</evidence>
<organism evidence="8 9">
    <name type="scientific">Isoptericola hypogeus</name>
    <dbReference type="NCBI Taxonomy" id="300179"/>
    <lineage>
        <taxon>Bacteria</taxon>
        <taxon>Bacillati</taxon>
        <taxon>Actinomycetota</taxon>
        <taxon>Actinomycetes</taxon>
        <taxon>Micrococcales</taxon>
        <taxon>Promicromonosporaceae</taxon>
        <taxon>Isoptericola</taxon>
    </lineage>
</organism>
<evidence type="ECO:0000256" key="5">
    <source>
        <dbReference type="ARBA" id="ARBA00023002"/>
    </source>
</evidence>
<dbReference type="RefSeq" id="WP_344244573.1">
    <property type="nucleotide sequence ID" value="NZ_BAAAPM010000001.1"/>
</dbReference>
<dbReference type="InterPro" id="IPR006094">
    <property type="entry name" value="Oxid_FAD_bind_N"/>
</dbReference>
<keyword evidence="3" id="KW-0285">Flavoprotein</keyword>
<dbReference type="Gene3D" id="3.40.462.20">
    <property type="match status" value="1"/>
</dbReference>
<reference evidence="9" key="1">
    <citation type="journal article" date="2019" name="Int. J. Syst. Evol. Microbiol.">
        <title>The Global Catalogue of Microorganisms (GCM) 10K type strain sequencing project: providing services to taxonomists for standard genome sequencing and annotation.</title>
        <authorList>
            <consortium name="The Broad Institute Genomics Platform"/>
            <consortium name="The Broad Institute Genome Sequencing Center for Infectious Disease"/>
            <person name="Wu L."/>
            <person name="Ma J."/>
        </authorList>
    </citation>
    <scope>NUCLEOTIDE SEQUENCE [LARGE SCALE GENOMIC DNA]</scope>
    <source>
        <strain evidence="9">JCM 15589</strain>
    </source>
</reference>
<proteinExistence type="inferred from homology"/>
<evidence type="ECO:0000256" key="3">
    <source>
        <dbReference type="ARBA" id="ARBA00022630"/>
    </source>
</evidence>
<dbReference type="Gene3D" id="3.30.465.10">
    <property type="match status" value="1"/>
</dbReference>
<accession>A0ABP4UN65</accession>
<feature type="domain" description="FAD-binding PCMH-type" evidence="7">
    <location>
        <begin position="60"/>
        <end position="238"/>
    </location>
</feature>
<comment type="caution">
    <text evidence="8">The sequence shown here is derived from an EMBL/GenBank/DDBJ whole genome shotgun (WGS) entry which is preliminary data.</text>
</comment>
<dbReference type="Pfam" id="PF01565">
    <property type="entry name" value="FAD_binding_4"/>
    <property type="match status" value="1"/>
</dbReference>
<evidence type="ECO:0000256" key="4">
    <source>
        <dbReference type="ARBA" id="ARBA00022827"/>
    </source>
</evidence>
<evidence type="ECO:0000259" key="7">
    <source>
        <dbReference type="PROSITE" id="PS51387"/>
    </source>
</evidence>
<keyword evidence="5" id="KW-0560">Oxidoreductase</keyword>
<dbReference type="EMBL" id="BAAAPM010000001">
    <property type="protein sequence ID" value="GAA1708626.1"/>
    <property type="molecule type" value="Genomic_DNA"/>
</dbReference>
<dbReference type="InterPro" id="IPR036318">
    <property type="entry name" value="FAD-bd_PCMH-like_sf"/>
</dbReference>
<dbReference type="PANTHER" id="PTHR42973:SF39">
    <property type="entry name" value="FAD-BINDING PCMH-TYPE DOMAIN-CONTAINING PROTEIN"/>
    <property type="match status" value="1"/>
</dbReference>
<dbReference type="InterPro" id="IPR016166">
    <property type="entry name" value="FAD-bd_PCMH"/>
</dbReference>
<dbReference type="InterPro" id="IPR016167">
    <property type="entry name" value="FAD-bd_PCMH_sub1"/>
</dbReference>
<comment type="similarity">
    <text evidence="2">Belongs to the oxygen-dependent FAD-linked oxidoreductase family.</text>
</comment>
<evidence type="ECO:0000313" key="9">
    <source>
        <dbReference type="Proteomes" id="UP001501138"/>
    </source>
</evidence>
<dbReference type="Proteomes" id="UP001501138">
    <property type="component" value="Unassembled WGS sequence"/>
</dbReference>
<dbReference type="InterPro" id="IPR050416">
    <property type="entry name" value="FAD-linked_Oxidoreductase"/>
</dbReference>
<feature type="region of interest" description="Disordered" evidence="6">
    <location>
        <begin position="1"/>
        <end position="20"/>
    </location>
</feature>
<keyword evidence="4" id="KW-0274">FAD</keyword>
<comment type="cofactor">
    <cofactor evidence="1">
        <name>FAD</name>
        <dbReference type="ChEBI" id="CHEBI:57692"/>
    </cofactor>
</comment>
<sequence length="486" mass="51386">MNGSVGTRSTNDPAVGLPPSAGWLAPGWHAPGWPAPDPELSRTAVSAADGAYTQVRSSYMRVGSPRVVFRPTTEEDVQRAVRYAAEVRRVAGEPVPLSVRSGGHGISGASTNDGGIVIDLARMAGIESLDASASMVRVEAGTTWGELATRLAPYDRALTSGNVGGTGVGGIATAGGIGYFARSQGLTLDHVRRVRVVTADAAVRWVDAEHDPDLFWALRGGATQAGIGVCFELDVPAIGSASGGATVLHQEVEYLVDDLAGFVRDWGDWIGGAPRAAESFLMLQDAGVGRTVVRAQNVWANHDTAAAIPVLEAALNLGPVLHQQARAVPYPHLVPSFGRSHTRQQRLEMRAALVDRADRELGEAMAAALRHRATMLGELRALGAAVSDVPAEATAWAGRHQEVFAATWIQPLGQDLADESFRTLQELSTGTYGAYSTDVRAGEAERAWPGATGERLRHIADRVDPGRLFDAGLVLAPRARDLHKHG</sequence>